<dbReference type="SUPFAM" id="SSF56752">
    <property type="entry name" value="D-aminoacid aminotransferase-like PLP-dependent enzymes"/>
    <property type="match status" value="1"/>
</dbReference>
<name>A0ABZ0SI77_9GAMM</name>
<dbReference type="PANTHER" id="PTHR42743">
    <property type="entry name" value="AMINO-ACID AMINOTRANSFERASE"/>
    <property type="match status" value="1"/>
</dbReference>
<dbReference type="PROSITE" id="PS00770">
    <property type="entry name" value="AA_TRANSFER_CLASS_4"/>
    <property type="match status" value="1"/>
</dbReference>
<dbReference type="PANTHER" id="PTHR42743:SF10">
    <property type="entry name" value="D-ALANINE AMINOTRANSFERASE"/>
    <property type="match status" value="1"/>
</dbReference>
<dbReference type="Gene3D" id="3.30.470.10">
    <property type="match status" value="1"/>
</dbReference>
<gene>
    <name evidence="6" type="primary">dat</name>
    <name evidence="6" type="ORF">Thiowin_05075</name>
</gene>
<evidence type="ECO:0000313" key="7">
    <source>
        <dbReference type="Proteomes" id="UP001432180"/>
    </source>
</evidence>
<accession>A0ABZ0SI77</accession>
<dbReference type="InterPro" id="IPR018300">
    <property type="entry name" value="Aminotrans_IV_CS"/>
</dbReference>
<dbReference type="EMBL" id="CP121472">
    <property type="protein sequence ID" value="WPL19920.1"/>
    <property type="molecule type" value="Genomic_DNA"/>
</dbReference>
<evidence type="ECO:0000256" key="4">
    <source>
        <dbReference type="RuleBase" id="RU004106"/>
    </source>
</evidence>
<proteinExistence type="inferred from homology"/>
<dbReference type="InterPro" id="IPR050571">
    <property type="entry name" value="Class-IV_PLP-Dep_Aminotrnsfr"/>
</dbReference>
<dbReference type="CDD" id="cd01558">
    <property type="entry name" value="D-AAT_like"/>
    <property type="match status" value="1"/>
</dbReference>
<keyword evidence="6" id="KW-0808">Transferase</keyword>
<sequence>MTAVQPAEVYLNGRFMPLGDAKIPVLDRGFLFGDGVYEVIPAYHRKPLRLHAHLDRLERSLAGIRLANPLSRADWEGVILHLLRSHEAANQAIYLQITRGAPAVRDHRFPQRTQPTVFAMTKTLAPRDPRISEQGVAAVLREDTRWQRCDIKSISLVAAVLLRQEAADAEAEEALLVREGWVVEGSTSNLFVVRDGILSTPPTGPELLSGITRELVMELAACESLPLIEQPVSVEDCRAADELWICSSTRELLPVTRLDGVAVGQGLVGPLWHRLNAAYQACKADLEHGTHD</sequence>
<dbReference type="GO" id="GO:0047810">
    <property type="term" value="F:D-alanine-2-oxoglutarate aminotransferase activity"/>
    <property type="evidence" value="ECO:0007669"/>
    <property type="project" value="UniProtKB-EC"/>
</dbReference>
<evidence type="ECO:0000256" key="1">
    <source>
        <dbReference type="ARBA" id="ARBA00001933"/>
    </source>
</evidence>
<evidence type="ECO:0000256" key="3">
    <source>
        <dbReference type="ARBA" id="ARBA00022898"/>
    </source>
</evidence>
<organism evidence="6 7">
    <name type="scientific">Thiorhodovibrio winogradskyi</name>
    <dbReference type="NCBI Taxonomy" id="77007"/>
    <lineage>
        <taxon>Bacteria</taxon>
        <taxon>Pseudomonadati</taxon>
        <taxon>Pseudomonadota</taxon>
        <taxon>Gammaproteobacteria</taxon>
        <taxon>Chromatiales</taxon>
        <taxon>Chromatiaceae</taxon>
        <taxon>Thiorhodovibrio</taxon>
    </lineage>
</organism>
<comment type="cofactor">
    <cofactor evidence="1 5">
        <name>pyridoxal 5'-phosphate</name>
        <dbReference type="ChEBI" id="CHEBI:597326"/>
    </cofactor>
</comment>
<evidence type="ECO:0000256" key="2">
    <source>
        <dbReference type="ARBA" id="ARBA00009320"/>
    </source>
</evidence>
<keyword evidence="3 5" id="KW-0663">Pyridoxal phosphate</keyword>
<dbReference type="InterPro" id="IPR036038">
    <property type="entry name" value="Aminotransferase-like"/>
</dbReference>
<dbReference type="InterPro" id="IPR043132">
    <property type="entry name" value="BCAT-like_C"/>
</dbReference>
<dbReference type="InterPro" id="IPR001544">
    <property type="entry name" value="Aminotrans_IV"/>
</dbReference>
<evidence type="ECO:0000256" key="5">
    <source>
        <dbReference type="RuleBase" id="RU004516"/>
    </source>
</evidence>
<keyword evidence="7" id="KW-1185">Reference proteome</keyword>
<protein>
    <submittedName>
        <fullName evidence="6">D-alanine aminotransferase</fullName>
        <ecNumber evidence="6">2.6.1.21</ecNumber>
    </submittedName>
</protein>
<keyword evidence="6" id="KW-0032">Aminotransferase</keyword>
<dbReference type="Pfam" id="PF01063">
    <property type="entry name" value="Aminotran_4"/>
    <property type="match status" value="1"/>
</dbReference>
<dbReference type="Proteomes" id="UP001432180">
    <property type="component" value="Chromosome"/>
</dbReference>
<dbReference type="EC" id="2.6.1.21" evidence="6"/>
<dbReference type="Gene3D" id="3.20.10.10">
    <property type="entry name" value="D-amino Acid Aminotransferase, subunit A, domain 2"/>
    <property type="match status" value="1"/>
</dbReference>
<reference evidence="6 7" key="1">
    <citation type="journal article" date="2023" name="Microorganisms">
        <title>Thiorhodovibrio frisius and Trv. litoralis spp. nov., Two Novel Members from a Clade of Fastidious Purple Sulfur Bacteria That Exhibit Unique Red-Shifted Light-Harvesting Capabilities.</title>
        <authorList>
            <person name="Methner A."/>
            <person name="Kuzyk S.B."/>
            <person name="Petersen J."/>
            <person name="Bauer S."/>
            <person name="Brinkmann H."/>
            <person name="Sichau K."/>
            <person name="Wanner G."/>
            <person name="Wolf J."/>
            <person name="Neumann-Schaal M."/>
            <person name="Henke P."/>
            <person name="Tank M."/>
            <person name="Sproer C."/>
            <person name="Bunk B."/>
            <person name="Overmann J."/>
        </authorList>
    </citation>
    <scope>NUCLEOTIDE SEQUENCE [LARGE SCALE GENOMIC DNA]</scope>
    <source>
        <strain evidence="6 7">DSM 6702</strain>
    </source>
</reference>
<dbReference type="InterPro" id="IPR043131">
    <property type="entry name" value="BCAT-like_N"/>
</dbReference>
<comment type="similarity">
    <text evidence="2 4">Belongs to the class-IV pyridoxal-phosphate-dependent aminotransferase family.</text>
</comment>
<dbReference type="RefSeq" id="WP_328985678.1">
    <property type="nucleotide sequence ID" value="NZ_CP121472.1"/>
</dbReference>
<evidence type="ECO:0000313" key="6">
    <source>
        <dbReference type="EMBL" id="WPL19920.1"/>
    </source>
</evidence>